<evidence type="ECO:0000256" key="4">
    <source>
        <dbReference type="ARBA" id="ARBA00022840"/>
    </source>
</evidence>
<proteinExistence type="inferred from homology"/>
<dbReference type="GO" id="GO:0016887">
    <property type="term" value="F:ATP hydrolysis activity"/>
    <property type="evidence" value="ECO:0007669"/>
    <property type="project" value="InterPro"/>
</dbReference>
<dbReference type="SUPFAM" id="SSF52540">
    <property type="entry name" value="P-loop containing nucleoside triphosphate hydrolases"/>
    <property type="match status" value="1"/>
</dbReference>
<evidence type="ECO:0000313" key="6">
    <source>
        <dbReference type="EMBL" id="QKF07254.1"/>
    </source>
</evidence>
<comment type="similarity">
    <text evidence="1">Belongs to the ABC transporter superfamily.</text>
</comment>
<gene>
    <name evidence="6" type="ORF">HLV38_03305</name>
</gene>
<dbReference type="InterPro" id="IPR017871">
    <property type="entry name" value="ABC_transporter-like_CS"/>
</dbReference>
<keyword evidence="2" id="KW-0813">Transport</keyword>
<keyword evidence="4 6" id="KW-0067">ATP-binding</keyword>
<evidence type="ECO:0000313" key="7">
    <source>
        <dbReference type="Proteomes" id="UP000503297"/>
    </source>
</evidence>
<keyword evidence="7" id="KW-1185">Reference proteome</keyword>
<protein>
    <submittedName>
        <fullName evidence="6">ABC transporter ATP-binding protein</fullName>
    </submittedName>
</protein>
<sequence>MANNVIELSGVGKSYRGRPALQSVDFALRSGHICGLVGENGAGKSTLIGIIMGLIRPTEGAMALFGERDARGIQRQRRRIGYMPDANALYPYMSARQNLELRCLEWGIDCSRSEVEGILEEVGLSAAGRKKVRAFSLGMKRRLSVAVALLGRPDLLVLDEPTNGLDPSGIVEVRRLLVGLNREHGTTILVSSHVLSELREMASEYCFLSHGKVLERISSQELERRCGRRLVVCTDDAASALRLLSVSFPGIEVAQAAAAGEVHVYGDLDRASEMVGCLVGGGVAVSRFHVEEGSLEGYYMGLIGAGVRR</sequence>
<dbReference type="InterPro" id="IPR027417">
    <property type="entry name" value="P-loop_NTPase"/>
</dbReference>
<evidence type="ECO:0000256" key="1">
    <source>
        <dbReference type="ARBA" id="ARBA00005417"/>
    </source>
</evidence>
<feature type="domain" description="ABC transporter" evidence="5">
    <location>
        <begin position="6"/>
        <end position="235"/>
    </location>
</feature>
<dbReference type="InterPro" id="IPR003593">
    <property type="entry name" value="AAA+_ATPase"/>
</dbReference>
<dbReference type="SMART" id="SM00382">
    <property type="entry name" value="AAA"/>
    <property type="match status" value="1"/>
</dbReference>
<keyword evidence="3" id="KW-0547">Nucleotide-binding</keyword>
<dbReference type="AlphaFoldDB" id="A0A6M8J162"/>
<dbReference type="Proteomes" id="UP000503297">
    <property type="component" value="Chromosome"/>
</dbReference>
<dbReference type="RefSeq" id="WP_173164266.1">
    <property type="nucleotide sequence ID" value="NZ_CP053716.1"/>
</dbReference>
<dbReference type="KEGG" id="bwa:HLV38_03305"/>
<dbReference type="PANTHER" id="PTHR43335">
    <property type="entry name" value="ABC TRANSPORTER, ATP-BINDING PROTEIN"/>
    <property type="match status" value="1"/>
</dbReference>
<dbReference type="Pfam" id="PF00005">
    <property type="entry name" value="ABC_tran"/>
    <property type="match status" value="1"/>
</dbReference>
<evidence type="ECO:0000256" key="2">
    <source>
        <dbReference type="ARBA" id="ARBA00022448"/>
    </source>
</evidence>
<evidence type="ECO:0000256" key="3">
    <source>
        <dbReference type="ARBA" id="ARBA00022741"/>
    </source>
</evidence>
<dbReference type="PANTHER" id="PTHR43335:SF8">
    <property type="entry name" value="ABC TRANSPORTER, ATP-BINDING PROTEIN"/>
    <property type="match status" value="1"/>
</dbReference>
<name>A0A6M8J162_9ACTN</name>
<dbReference type="InterPro" id="IPR003439">
    <property type="entry name" value="ABC_transporter-like_ATP-bd"/>
</dbReference>
<dbReference type="PROSITE" id="PS50893">
    <property type="entry name" value="ABC_TRANSPORTER_2"/>
    <property type="match status" value="1"/>
</dbReference>
<organism evidence="6 7">
    <name type="scientific">Berryella wangjianweii</name>
    <dbReference type="NCBI Taxonomy" id="2734634"/>
    <lineage>
        <taxon>Bacteria</taxon>
        <taxon>Bacillati</taxon>
        <taxon>Actinomycetota</taxon>
        <taxon>Coriobacteriia</taxon>
        <taxon>Eggerthellales</taxon>
        <taxon>Eggerthellaceae</taxon>
        <taxon>Berryella</taxon>
    </lineage>
</organism>
<accession>A0A6M8J162</accession>
<evidence type="ECO:0000259" key="5">
    <source>
        <dbReference type="PROSITE" id="PS50893"/>
    </source>
</evidence>
<dbReference type="PROSITE" id="PS00211">
    <property type="entry name" value="ABC_TRANSPORTER_1"/>
    <property type="match status" value="1"/>
</dbReference>
<dbReference type="Gene3D" id="3.40.50.300">
    <property type="entry name" value="P-loop containing nucleotide triphosphate hydrolases"/>
    <property type="match status" value="1"/>
</dbReference>
<dbReference type="EMBL" id="CP053716">
    <property type="protein sequence ID" value="QKF07254.1"/>
    <property type="molecule type" value="Genomic_DNA"/>
</dbReference>
<dbReference type="GO" id="GO:0005524">
    <property type="term" value="F:ATP binding"/>
    <property type="evidence" value="ECO:0007669"/>
    <property type="project" value="UniProtKB-KW"/>
</dbReference>
<reference evidence="7" key="1">
    <citation type="submission" date="2020-05" db="EMBL/GenBank/DDBJ databases">
        <title>Novel species in genus Nocardioides.</title>
        <authorList>
            <person name="Zhang G."/>
        </authorList>
    </citation>
    <scope>NUCLEOTIDE SEQUENCE [LARGE SCALE GENOMIC DNA]</scope>
    <source>
        <strain evidence="7">zg-1050</strain>
    </source>
</reference>